<feature type="transmembrane region" description="Helical" evidence="6">
    <location>
        <begin position="346"/>
        <end position="366"/>
    </location>
</feature>
<keyword evidence="2" id="KW-1003">Cell membrane</keyword>
<dbReference type="Pfam" id="PF13440">
    <property type="entry name" value="Polysacc_synt_3"/>
    <property type="match status" value="1"/>
</dbReference>
<evidence type="ECO:0000313" key="7">
    <source>
        <dbReference type="EMBL" id="KOO67745.1"/>
    </source>
</evidence>
<reference evidence="7 8" key="1">
    <citation type="submission" date="2015-06" db="EMBL/GenBank/DDBJ databases">
        <title>Prevotella sp. 109, sp. nov., a novel member of the family Prevotellaceae isolated from human faeces.</title>
        <authorList>
            <person name="Shkoporov A.N."/>
            <person name="Chaplin A.V."/>
            <person name="Kafarskaia L.I."/>
            <person name="Efimov B.A."/>
        </authorList>
    </citation>
    <scope>NUCLEOTIDE SEQUENCE [LARGE SCALE GENOMIC DNA]</scope>
    <source>
        <strain evidence="7 8">109</strain>
    </source>
</reference>
<evidence type="ECO:0000313" key="8">
    <source>
        <dbReference type="Proteomes" id="UP000036951"/>
    </source>
</evidence>
<keyword evidence="4 6" id="KW-1133">Transmembrane helix</keyword>
<evidence type="ECO:0000256" key="4">
    <source>
        <dbReference type="ARBA" id="ARBA00022989"/>
    </source>
</evidence>
<dbReference type="RefSeq" id="WP_053398900.1">
    <property type="nucleotide sequence ID" value="NZ_LFQU01000026.1"/>
</dbReference>
<feature type="transmembrane region" description="Helical" evidence="6">
    <location>
        <begin position="402"/>
        <end position="420"/>
    </location>
</feature>
<dbReference type="GO" id="GO:0005886">
    <property type="term" value="C:plasma membrane"/>
    <property type="evidence" value="ECO:0007669"/>
    <property type="project" value="UniProtKB-SubCell"/>
</dbReference>
<dbReference type="EMBL" id="LFQU01000026">
    <property type="protein sequence ID" value="KOO67745.1"/>
    <property type="molecule type" value="Genomic_DNA"/>
</dbReference>
<evidence type="ECO:0000256" key="6">
    <source>
        <dbReference type="SAM" id="Phobius"/>
    </source>
</evidence>
<feature type="transmembrane region" description="Helical" evidence="6">
    <location>
        <begin position="228"/>
        <end position="248"/>
    </location>
</feature>
<dbReference type="PANTHER" id="PTHR30250">
    <property type="entry name" value="PST FAMILY PREDICTED COLANIC ACID TRANSPORTER"/>
    <property type="match status" value="1"/>
</dbReference>
<evidence type="ECO:0000256" key="2">
    <source>
        <dbReference type="ARBA" id="ARBA00022475"/>
    </source>
</evidence>
<feature type="transmembrane region" description="Helical" evidence="6">
    <location>
        <begin position="310"/>
        <end position="334"/>
    </location>
</feature>
<evidence type="ECO:0000256" key="1">
    <source>
        <dbReference type="ARBA" id="ARBA00004651"/>
    </source>
</evidence>
<proteinExistence type="predicted"/>
<feature type="transmembrane region" description="Helical" evidence="6">
    <location>
        <begin position="373"/>
        <end position="396"/>
    </location>
</feature>
<comment type="caution">
    <text evidence="7">The sequence shown here is derived from an EMBL/GenBank/DDBJ whole genome shotgun (WGS) entry which is preliminary data.</text>
</comment>
<accession>A0A8E1UPM6</accession>
<dbReference type="Proteomes" id="UP000036951">
    <property type="component" value="Unassembled WGS sequence"/>
</dbReference>
<feature type="transmembrane region" description="Helical" evidence="6">
    <location>
        <begin position="456"/>
        <end position="478"/>
    </location>
</feature>
<comment type="subcellular location">
    <subcellularLocation>
        <location evidence="1">Cell membrane</location>
        <topology evidence="1">Multi-pass membrane protein</topology>
    </subcellularLocation>
</comment>
<feature type="transmembrane region" description="Helical" evidence="6">
    <location>
        <begin position="260"/>
        <end position="281"/>
    </location>
</feature>
<keyword evidence="5 6" id="KW-0472">Membrane</keyword>
<dbReference type="PANTHER" id="PTHR30250:SF11">
    <property type="entry name" value="O-ANTIGEN TRANSPORTER-RELATED"/>
    <property type="match status" value="1"/>
</dbReference>
<feature type="transmembrane region" description="Helical" evidence="6">
    <location>
        <begin position="129"/>
        <end position="150"/>
    </location>
</feature>
<gene>
    <name evidence="7" type="ORF">ACU52_11660</name>
</gene>
<protein>
    <submittedName>
        <fullName evidence="7">Membrane protein</fullName>
    </submittedName>
</protein>
<dbReference type="AlphaFoldDB" id="A0A8E1UPM6"/>
<feature type="transmembrane region" description="Helical" evidence="6">
    <location>
        <begin position="97"/>
        <end position="117"/>
    </location>
</feature>
<feature type="transmembrane region" description="Helical" evidence="6">
    <location>
        <begin position="432"/>
        <end position="450"/>
    </location>
</feature>
<name>A0A8E1UPM6_9BACT</name>
<feature type="transmembrane region" description="Helical" evidence="6">
    <location>
        <begin position="157"/>
        <end position="180"/>
    </location>
</feature>
<feature type="transmembrane region" description="Helical" evidence="6">
    <location>
        <begin position="186"/>
        <end position="207"/>
    </location>
</feature>
<dbReference type="OrthoDB" id="9769862at2"/>
<evidence type="ECO:0000256" key="5">
    <source>
        <dbReference type="ARBA" id="ARBA00023136"/>
    </source>
</evidence>
<sequence length="497" mass="53983">MDKDESKDSYGHVLKYTGIFGGVQGLNIIIGLVRNKITALLLGPAGMGLASLLNSSVNFISQATNLGISFSAIKHISELYDQGDTEGMERFIRIVRAWSLVAALLGMLVCIAAGPLLNSLAFSWGDHTLHFMLLSPAVALMAITGGETAILKATRRLRALAVVQIWSVIASLLISVPIYWMFRWTGIVPVIILMALATMIITVVYSYRAYPLRLSGTKGLLGEGMEMVRLGIAFIMSGIMASGAEMLLRALLNAEADLDIVGLYNAGFVLTITYSGMVFSAMETDYFPRLSAVNHDNQAMKLTANRQIEVSLLIVAPMLTLLIVALPLVVPMLYSSKFTPVVPMAQIAVMSMYLRAITLPIAYMTLAKSHSKAFFVLETLSAAMQVAAVMGGYRLMGLTGTGAGLLVSYLFELTLIYTYAHTRYAYRPSKGVCTYAAIHLPIGIAAYLSTLIGNTLLSACLGIMLTMVSTAASLFIIYKKTSLWNSLKERLKKLHKR</sequence>
<evidence type="ECO:0000256" key="3">
    <source>
        <dbReference type="ARBA" id="ARBA00022692"/>
    </source>
</evidence>
<dbReference type="InterPro" id="IPR050833">
    <property type="entry name" value="Poly_Biosynth_Transport"/>
</dbReference>
<keyword evidence="8" id="KW-1185">Reference proteome</keyword>
<keyword evidence="3 6" id="KW-0812">Transmembrane</keyword>
<organism evidence="7 8">
    <name type="scientific">Xylanibacter rarus</name>
    <dbReference type="NCBI Taxonomy" id="1676614"/>
    <lineage>
        <taxon>Bacteria</taxon>
        <taxon>Pseudomonadati</taxon>
        <taxon>Bacteroidota</taxon>
        <taxon>Bacteroidia</taxon>
        <taxon>Bacteroidales</taxon>
        <taxon>Prevotellaceae</taxon>
        <taxon>Xylanibacter</taxon>
    </lineage>
</organism>